<organism evidence="1">
    <name type="scientific">Rhizophora mucronata</name>
    <name type="common">Asiatic mangrove</name>
    <dbReference type="NCBI Taxonomy" id="61149"/>
    <lineage>
        <taxon>Eukaryota</taxon>
        <taxon>Viridiplantae</taxon>
        <taxon>Streptophyta</taxon>
        <taxon>Embryophyta</taxon>
        <taxon>Tracheophyta</taxon>
        <taxon>Spermatophyta</taxon>
        <taxon>Magnoliopsida</taxon>
        <taxon>eudicotyledons</taxon>
        <taxon>Gunneridae</taxon>
        <taxon>Pentapetalae</taxon>
        <taxon>rosids</taxon>
        <taxon>fabids</taxon>
        <taxon>Malpighiales</taxon>
        <taxon>Rhizophoraceae</taxon>
        <taxon>Rhizophora</taxon>
    </lineage>
</organism>
<reference evidence="1" key="1">
    <citation type="submission" date="2018-02" db="EMBL/GenBank/DDBJ databases">
        <title>Rhizophora mucronata_Transcriptome.</title>
        <authorList>
            <person name="Meera S.P."/>
            <person name="Sreeshan A."/>
            <person name="Augustine A."/>
        </authorList>
    </citation>
    <scope>NUCLEOTIDE SEQUENCE</scope>
    <source>
        <tissue evidence="1">Leaf</tissue>
    </source>
</reference>
<accession>A0A2P2Q766</accession>
<evidence type="ECO:0000313" key="1">
    <source>
        <dbReference type="EMBL" id="MBX62823.1"/>
    </source>
</evidence>
<dbReference type="EMBL" id="GGEC01082339">
    <property type="protein sequence ID" value="MBX62823.1"/>
    <property type="molecule type" value="Transcribed_RNA"/>
</dbReference>
<proteinExistence type="predicted"/>
<sequence length="13" mass="1476">MDSSTGKQSQYPF</sequence>
<protein>
    <submittedName>
        <fullName evidence="1">Uncharacterized protein</fullName>
    </submittedName>
</protein>
<name>A0A2P2Q766_RHIMU</name>